<feature type="chain" id="PRO_5012691487" evidence="7">
    <location>
        <begin position="24"/>
        <end position="290"/>
    </location>
</feature>
<accession>A0A225MZ61</accession>
<keyword evidence="3 6" id="KW-0813">Transport</keyword>
<dbReference type="GO" id="GO:0030313">
    <property type="term" value="C:cell envelope"/>
    <property type="evidence" value="ECO:0007669"/>
    <property type="project" value="UniProtKB-SubCell"/>
</dbReference>
<dbReference type="Proteomes" id="UP000214603">
    <property type="component" value="Unassembled WGS sequence"/>
</dbReference>
<dbReference type="EMBL" id="NJIH01000001">
    <property type="protein sequence ID" value="OWT66362.1"/>
    <property type="molecule type" value="Genomic_DNA"/>
</dbReference>
<dbReference type="RefSeq" id="WP_088601488.1">
    <property type="nucleotide sequence ID" value="NZ_NJIH01000001.1"/>
</dbReference>
<evidence type="ECO:0000256" key="4">
    <source>
        <dbReference type="ARBA" id="ARBA00022723"/>
    </source>
</evidence>
<gene>
    <name evidence="8" type="ORF">CEY11_01095</name>
</gene>
<protein>
    <submittedName>
        <fullName evidence="8">Cation ABC transporter substrate-binding protein</fullName>
    </submittedName>
</protein>
<dbReference type="InterPro" id="IPR050492">
    <property type="entry name" value="Bact_metal-bind_prot9"/>
</dbReference>
<dbReference type="PANTHER" id="PTHR42953:SF1">
    <property type="entry name" value="METAL-BINDING PROTEIN HI_0362-RELATED"/>
    <property type="match status" value="1"/>
</dbReference>
<dbReference type="GO" id="GO:0046872">
    <property type="term" value="F:metal ion binding"/>
    <property type="evidence" value="ECO:0007669"/>
    <property type="project" value="UniProtKB-KW"/>
</dbReference>
<feature type="signal peptide" evidence="7">
    <location>
        <begin position="1"/>
        <end position="23"/>
    </location>
</feature>
<evidence type="ECO:0000256" key="5">
    <source>
        <dbReference type="ARBA" id="ARBA00022729"/>
    </source>
</evidence>
<keyword evidence="9" id="KW-1185">Reference proteome</keyword>
<evidence type="ECO:0000256" key="3">
    <source>
        <dbReference type="ARBA" id="ARBA00022448"/>
    </source>
</evidence>
<proteinExistence type="inferred from homology"/>
<evidence type="ECO:0000256" key="2">
    <source>
        <dbReference type="ARBA" id="ARBA00011028"/>
    </source>
</evidence>
<organism evidence="8 9">
    <name type="scientific">Candidimonas nitroreducens</name>
    <dbReference type="NCBI Taxonomy" id="683354"/>
    <lineage>
        <taxon>Bacteria</taxon>
        <taxon>Pseudomonadati</taxon>
        <taxon>Pseudomonadota</taxon>
        <taxon>Betaproteobacteria</taxon>
        <taxon>Burkholderiales</taxon>
        <taxon>Alcaligenaceae</taxon>
        <taxon>Candidimonas</taxon>
    </lineage>
</organism>
<reference evidence="9" key="1">
    <citation type="submission" date="2017-06" db="EMBL/GenBank/DDBJ databases">
        <title>Herbaspirillum phytohormonus sp. nov., isolated from the root nodule of Robinia pseudoacacia in lead-zinc mine.</title>
        <authorList>
            <person name="Fan M."/>
            <person name="Lin Y."/>
        </authorList>
    </citation>
    <scope>NUCLEOTIDE SEQUENCE [LARGE SCALE GENOMIC DNA]</scope>
    <source>
        <strain evidence="9">SC-089</strain>
    </source>
</reference>
<dbReference type="SUPFAM" id="SSF53807">
    <property type="entry name" value="Helical backbone' metal receptor"/>
    <property type="match status" value="1"/>
</dbReference>
<evidence type="ECO:0000256" key="1">
    <source>
        <dbReference type="ARBA" id="ARBA00004196"/>
    </source>
</evidence>
<comment type="caution">
    <text evidence="8">The sequence shown here is derived from an EMBL/GenBank/DDBJ whole genome shotgun (WGS) entry which is preliminary data.</text>
</comment>
<dbReference type="OrthoDB" id="9793396at2"/>
<dbReference type="InterPro" id="IPR006127">
    <property type="entry name" value="ZnuA-like"/>
</dbReference>
<keyword evidence="5 7" id="KW-0732">Signal</keyword>
<evidence type="ECO:0000256" key="7">
    <source>
        <dbReference type="SAM" id="SignalP"/>
    </source>
</evidence>
<dbReference type="AlphaFoldDB" id="A0A225MZ61"/>
<comment type="similarity">
    <text evidence="2 6">Belongs to the bacterial solute-binding protein 9 family.</text>
</comment>
<dbReference type="Pfam" id="PF01297">
    <property type="entry name" value="ZnuA"/>
    <property type="match status" value="1"/>
</dbReference>
<dbReference type="GO" id="GO:0007155">
    <property type="term" value="P:cell adhesion"/>
    <property type="evidence" value="ECO:0007669"/>
    <property type="project" value="InterPro"/>
</dbReference>
<dbReference type="InterPro" id="IPR006128">
    <property type="entry name" value="Lipoprotein_PsaA-like"/>
</dbReference>
<name>A0A225MZ61_9BURK</name>
<dbReference type="PANTHER" id="PTHR42953">
    <property type="entry name" value="HIGH-AFFINITY ZINC UPTAKE SYSTEM PROTEIN ZNUA-RELATED"/>
    <property type="match status" value="1"/>
</dbReference>
<keyword evidence="4" id="KW-0479">Metal-binding</keyword>
<evidence type="ECO:0000256" key="6">
    <source>
        <dbReference type="RuleBase" id="RU003512"/>
    </source>
</evidence>
<sequence length="290" mass="31720">MNRFWMRVAALVLTGLPLLPVGATEPIRIVAAENFYGDIAHQLGGPHVQVTSILSNPEQDPHLFEASASTAKALSGARLVVYNGIDYDPWMHKLLSASPSPERKAIVAGQLLGRKSGDNPHLWYDPATMPAVAKAISAQLEAVDPANRADYRRRLHALLESFKPMRDKIREIKARYAGTPVTATEPVFGYMADALGLSMRNNGFQLAVMNDTEPSASQMAAFENDLATARVKILFYNSQVVDQAAERARRIAQQHHVAVVGVTETQPAGKSYQDWMMSELAATERALSGK</sequence>
<evidence type="ECO:0000313" key="8">
    <source>
        <dbReference type="EMBL" id="OWT66362.1"/>
    </source>
</evidence>
<dbReference type="PRINTS" id="PR00690">
    <property type="entry name" value="ADHESNFAMILY"/>
</dbReference>
<dbReference type="GO" id="GO:0030001">
    <property type="term" value="P:metal ion transport"/>
    <property type="evidence" value="ECO:0007669"/>
    <property type="project" value="InterPro"/>
</dbReference>
<dbReference type="Gene3D" id="3.40.50.1980">
    <property type="entry name" value="Nitrogenase molybdenum iron protein domain"/>
    <property type="match status" value="2"/>
</dbReference>
<evidence type="ECO:0000313" key="9">
    <source>
        <dbReference type="Proteomes" id="UP000214603"/>
    </source>
</evidence>
<comment type="subcellular location">
    <subcellularLocation>
        <location evidence="1">Cell envelope</location>
    </subcellularLocation>
</comment>